<protein>
    <recommendedName>
        <fullName evidence="3">Secreted protein</fullName>
    </recommendedName>
</protein>
<dbReference type="Proteomes" id="UP001141253">
    <property type="component" value="Chromosome 10"/>
</dbReference>
<sequence>MAVRCLLFVFRRNIESIHPPVWLCSTFTSLSPPVFKKKNFIGLRRLLIGKLDRFCYSRFSNISSLISQAWHSSPHMRFWFCSGQRFTIRSSFICSSVH</sequence>
<reference evidence="1" key="1">
    <citation type="submission" date="2022-10" db="EMBL/GenBank/DDBJ databases">
        <authorList>
            <person name="Hyden B.L."/>
            <person name="Feng K."/>
            <person name="Yates T."/>
            <person name="Jawdy S."/>
            <person name="Smart L.B."/>
            <person name="Muchero W."/>
        </authorList>
    </citation>
    <scope>NUCLEOTIDE SEQUENCE</scope>
    <source>
        <tissue evidence="1">Shoot tip</tissue>
    </source>
</reference>
<reference evidence="1" key="2">
    <citation type="journal article" date="2023" name="Int. J. Mol. Sci.">
        <title>De Novo Assembly and Annotation of 11 Diverse Shrub Willow (Salix) Genomes Reveals Novel Gene Organization in Sex-Linked Regions.</title>
        <authorList>
            <person name="Hyden B."/>
            <person name="Feng K."/>
            <person name="Yates T.B."/>
            <person name="Jawdy S."/>
            <person name="Cereghino C."/>
            <person name="Smart L.B."/>
            <person name="Muchero W."/>
        </authorList>
    </citation>
    <scope>NUCLEOTIDE SEQUENCE</scope>
    <source>
        <tissue evidence="1">Shoot tip</tissue>
    </source>
</reference>
<keyword evidence="2" id="KW-1185">Reference proteome</keyword>
<dbReference type="EMBL" id="JAPFFI010000024">
    <property type="protein sequence ID" value="KAJ6312785.1"/>
    <property type="molecule type" value="Genomic_DNA"/>
</dbReference>
<comment type="caution">
    <text evidence="1">The sequence shown here is derived from an EMBL/GenBank/DDBJ whole genome shotgun (WGS) entry which is preliminary data.</text>
</comment>
<organism evidence="1 2">
    <name type="scientific">Salix suchowensis</name>
    <dbReference type="NCBI Taxonomy" id="1278906"/>
    <lineage>
        <taxon>Eukaryota</taxon>
        <taxon>Viridiplantae</taxon>
        <taxon>Streptophyta</taxon>
        <taxon>Embryophyta</taxon>
        <taxon>Tracheophyta</taxon>
        <taxon>Spermatophyta</taxon>
        <taxon>Magnoliopsida</taxon>
        <taxon>eudicotyledons</taxon>
        <taxon>Gunneridae</taxon>
        <taxon>Pentapetalae</taxon>
        <taxon>rosids</taxon>
        <taxon>fabids</taxon>
        <taxon>Malpighiales</taxon>
        <taxon>Salicaceae</taxon>
        <taxon>Saliceae</taxon>
        <taxon>Salix</taxon>
    </lineage>
</organism>
<gene>
    <name evidence="1" type="ORF">OIU77_014336</name>
</gene>
<accession>A0ABQ8ZXS2</accession>
<proteinExistence type="predicted"/>
<name>A0ABQ8ZXS2_9ROSI</name>
<evidence type="ECO:0000313" key="2">
    <source>
        <dbReference type="Proteomes" id="UP001141253"/>
    </source>
</evidence>
<evidence type="ECO:0000313" key="1">
    <source>
        <dbReference type="EMBL" id="KAJ6312785.1"/>
    </source>
</evidence>
<evidence type="ECO:0008006" key="3">
    <source>
        <dbReference type="Google" id="ProtNLM"/>
    </source>
</evidence>